<accession>A0A1Y3Y0D8</accession>
<feature type="signal peptide" evidence="2">
    <location>
        <begin position="1"/>
        <end position="31"/>
    </location>
</feature>
<feature type="transmembrane region" description="Helical" evidence="1">
    <location>
        <begin position="490"/>
        <end position="513"/>
    </location>
</feature>
<evidence type="ECO:0000313" key="4">
    <source>
        <dbReference type="EMBL" id="OUN88839.1"/>
    </source>
</evidence>
<keyword evidence="1" id="KW-1133">Transmembrane helix</keyword>
<comment type="caution">
    <text evidence="4">The sequence shown here is derived from an EMBL/GenBank/DDBJ whole genome shotgun (WGS) entry which is preliminary data.</text>
</comment>
<sequence>MLHKIGKKLTVALVTFALAMGTLLYAVPAFAAASDGSIAVTGNGPFASISVYQMFSQNDVNSYVLNDAWKDFFTTDAGSGGIGLTADDADLSNAAYTYIRGLGNDDAEGMATFAKQAAAWAAAHSVQATSTPSATANADGTSKTATASSLAYGYYLVVPSPEGSTDQTDPSRGTDALLVNVNSATPVAIDLKTVYPTIQKVVNGSDKHASASVGDSLPFTLTSMVPDVSGYTNGYQFAIQDTLSEGLTLDKDSVKVEIGGTDVTSSCIIQYGQDLGNTFVINFGTVDTALGAGKYDATDLFTGKAGQTITVTYTATLNTSASLAGTGKDNTNSAKVIYSNGPGVNDLYASAEVFTHQYTFNFDLEKTDGTNPLAGATFQLKDAKGNVISLVATGSSNTYRPAVGDETASAVTEVTTPADGTIHFVDLGEGSYTLTETKAPEGYNKAADTTVTIAAEYNTDGTLQSWSVNNNGQNAVEIVNNAGILLPGTGGMGTVVFTVAGVVAIVGGTAWMMTRRARRNS</sequence>
<dbReference type="GO" id="GO:0005975">
    <property type="term" value="P:carbohydrate metabolic process"/>
    <property type="evidence" value="ECO:0007669"/>
    <property type="project" value="UniProtKB-ARBA"/>
</dbReference>
<dbReference type="EMBL" id="NFIE01000008">
    <property type="protein sequence ID" value="OUN88839.1"/>
    <property type="molecule type" value="Genomic_DNA"/>
</dbReference>
<dbReference type="Gene3D" id="2.60.40.740">
    <property type="match status" value="1"/>
</dbReference>
<dbReference type="InterPro" id="IPR041033">
    <property type="entry name" value="SpaA_PFL_dom_1"/>
</dbReference>
<dbReference type="SUPFAM" id="SSF49478">
    <property type="entry name" value="Cna protein B-type domain"/>
    <property type="match status" value="1"/>
</dbReference>
<dbReference type="NCBIfam" id="NF033902">
    <property type="entry name" value="iso_D2_wall_anc"/>
    <property type="match status" value="1"/>
</dbReference>
<dbReference type="RefSeq" id="WP_094335350.1">
    <property type="nucleotide sequence ID" value="NZ_NFIE01000008.1"/>
</dbReference>
<protein>
    <recommendedName>
        <fullName evidence="3">SpaA-like prealbumin fold domain-containing protein</fullName>
    </recommendedName>
</protein>
<dbReference type="Pfam" id="PF17802">
    <property type="entry name" value="SpaA"/>
    <property type="match status" value="1"/>
</dbReference>
<proteinExistence type="predicted"/>
<feature type="chain" id="PRO_5012983249" description="SpaA-like prealbumin fold domain-containing protein" evidence="2">
    <location>
        <begin position="32"/>
        <end position="521"/>
    </location>
</feature>
<keyword evidence="1" id="KW-0472">Membrane</keyword>
<keyword evidence="2" id="KW-0732">Signal</keyword>
<dbReference type="AlphaFoldDB" id="A0A1Y3Y0D8"/>
<dbReference type="InterPro" id="IPR048052">
    <property type="entry name" value="FM1-like"/>
</dbReference>
<dbReference type="NCBIfam" id="TIGR01167">
    <property type="entry name" value="LPXTG_anchor"/>
    <property type="match status" value="1"/>
</dbReference>
<dbReference type="InterPro" id="IPR013783">
    <property type="entry name" value="Ig-like_fold"/>
</dbReference>
<dbReference type="OrthoDB" id="9816455at2"/>
<dbReference type="InterPro" id="IPR026466">
    <property type="entry name" value="Fim_isopep_form_D2_dom"/>
</dbReference>
<gene>
    <name evidence="4" type="ORF">B5G02_04545</name>
</gene>
<evidence type="ECO:0000256" key="1">
    <source>
        <dbReference type="SAM" id="Phobius"/>
    </source>
</evidence>
<keyword evidence="5" id="KW-1185">Reference proteome</keyword>
<dbReference type="Gene3D" id="2.60.40.10">
    <property type="entry name" value="Immunoglobulins"/>
    <property type="match status" value="1"/>
</dbReference>
<name>A0A1Y3Y0D8_9ACTN</name>
<evidence type="ECO:0000259" key="3">
    <source>
        <dbReference type="Pfam" id="PF17802"/>
    </source>
</evidence>
<dbReference type="Proteomes" id="UP000195781">
    <property type="component" value="Unassembled WGS sequence"/>
</dbReference>
<keyword evidence="1" id="KW-0812">Transmembrane</keyword>
<evidence type="ECO:0000313" key="5">
    <source>
        <dbReference type="Proteomes" id="UP000195781"/>
    </source>
</evidence>
<dbReference type="NCBIfam" id="TIGR04226">
    <property type="entry name" value="RrgB_K2N_iso_D2"/>
    <property type="match status" value="1"/>
</dbReference>
<reference evidence="5" key="1">
    <citation type="submission" date="2017-04" db="EMBL/GenBank/DDBJ databases">
        <title>Function of individual gut microbiota members based on whole genome sequencing of pure cultures obtained from chicken caecum.</title>
        <authorList>
            <person name="Medvecky M."/>
            <person name="Cejkova D."/>
            <person name="Polansky O."/>
            <person name="Karasova D."/>
            <person name="Kubasova T."/>
            <person name="Cizek A."/>
            <person name="Rychlik I."/>
        </authorList>
    </citation>
    <scope>NUCLEOTIDE SEQUENCE [LARGE SCALE GENOMIC DNA]</scope>
    <source>
        <strain evidence="5">An5</strain>
    </source>
</reference>
<organism evidence="4 5">
    <name type="scientific">[Collinsella] massiliensis</name>
    <dbReference type="NCBI Taxonomy" id="1232426"/>
    <lineage>
        <taxon>Bacteria</taxon>
        <taxon>Bacillati</taxon>
        <taxon>Actinomycetota</taxon>
        <taxon>Coriobacteriia</taxon>
        <taxon>Coriobacteriales</taxon>
        <taxon>Coriobacteriaceae</taxon>
        <taxon>Enorma</taxon>
    </lineage>
</organism>
<evidence type="ECO:0000256" key="2">
    <source>
        <dbReference type="SAM" id="SignalP"/>
    </source>
</evidence>
<feature type="domain" description="SpaA-like prealbumin fold" evidence="3">
    <location>
        <begin position="362"/>
        <end position="455"/>
    </location>
</feature>